<evidence type="ECO:0000256" key="10">
    <source>
        <dbReference type="ARBA" id="ARBA00023160"/>
    </source>
</evidence>
<dbReference type="FunFam" id="3.10.129.10:FF:000014">
    <property type="entry name" value="Acyl-[acyl-carrier-protein] hydrolase"/>
    <property type="match status" value="1"/>
</dbReference>
<evidence type="ECO:0000259" key="12">
    <source>
        <dbReference type="Pfam" id="PF01643"/>
    </source>
</evidence>
<comment type="similarity">
    <text evidence="2 11">Belongs to the acyl-ACP thioesterase family.</text>
</comment>
<keyword evidence="15" id="KW-1185">Reference proteome</keyword>
<evidence type="ECO:0000256" key="11">
    <source>
        <dbReference type="RuleBase" id="RU363096"/>
    </source>
</evidence>
<dbReference type="GO" id="GO:0000036">
    <property type="term" value="F:acyl carrier activity"/>
    <property type="evidence" value="ECO:0007669"/>
    <property type="project" value="TreeGrafter"/>
</dbReference>
<evidence type="ECO:0000256" key="1">
    <source>
        <dbReference type="ARBA" id="ARBA00004229"/>
    </source>
</evidence>
<dbReference type="Pfam" id="PF01643">
    <property type="entry name" value="Acyl-ACP_TE"/>
    <property type="match status" value="1"/>
</dbReference>
<keyword evidence="5 11" id="KW-0934">Plastid</keyword>
<evidence type="ECO:0000256" key="6">
    <source>
        <dbReference type="ARBA" id="ARBA00022801"/>
    </source>
</evidence>
<keyword evidence="3 11" id="KW-0444">Lipid biosynthesis</keyword>
<evidence type="ECO:0000256" key="2">
    <source>
        <dbReference type="ARBA" id="ARBA00006500"/>
    </source>
</evidence>
<organism evidence="14 15">
    <name type="scientific">Populus tomentosa</name>
    <name type="common">Chinese white poplar</name>
    <dbReference type="NCBI Taxonomy" id="118781"/>
    <lineage>
        <taxon>Eukaryota</taxon>
        <taxon>Viridiplantae</taxon>
        <taxon>Streptophyta</taxon>
        <taxon>Embryophyta</taxon>
        <taxon>Tracheophyta</taxon>
        <taxon>Spermatophyta</taxon>
        <taxon>Magnoliopsida</taxon>
        <taxon>eudicotyledons</taxon>
        <taxon>Gunneridae</taxon>
        <taxon>Pentapetalae</taxon>
        <taxon>rosids</taxon>
        <taxon>fabids</taxon>
        <taxon>Malpighiales</taxon>
        <taxon>Salicaceae</taxon>
        <taxon>Saliceae</taxon>
        <taxon>Populus</taxon>
    </lineage>
</organism>
<dbReference type="PANTHER" id="PTHR31727">
    <property type="entry name" value="OLEOYL-ACYL CARRIER PROTEIN THIOESTERASE 1, CHLOROPLASTIC"/>
    <property type="match status" value="1"/>
</dbReference>
<dbReference type="PANTHER" id="PTHR31727:SF11">
    <property type="entry name" value="ACYL-[ACYL-CARRIER-PROTEIN] HYDROLASE"/>
    <property type="match status" value="1"/>
</dbReference>
<evidence type="ECO:0000256" key="7">
    <source>
        <dbReference type="ARBA" id="ARBA00022832"/>
    </source>
</evidence>
<comment type="subcellular location">
    <subcellularLocation>
        <location evidence="1 11">Plastid</location>
        <location evidence="1 11">Chloroplast</location>
    </subcellularLocation>
</comment>
<proteinExistence type="inferred from homology"/>
<keyword evidence="6 11" id="KW-0378">Hydrolase</keyword>
<keyword evidence="8" id="KW-0809">Transit peptide</keyword>
<evidence type="ECO:0000256" key="3">
    <source>
        <dbReference type="ARBA" id="ARBA00022516"/>
    </source>
</evidence>
<dbReference type="GO" id="GO:0009507">
    <property type="term" value="C:chloroplast"/>
    <property type="evidence" value="ECO:0007669"/>
    <property type="project" value="UniProtKB-SubCell"/>
</dbReference>
<reference evidence="14" key="1">
    <citation type="journal article" date="2020" name="bioRxiv">
        <title>Hybrid origin of Populus tomentosa Carr. identified through genome sequencing and phylogenomic analysis.</title>
        <authorList>
            <person name="An X."/>
            <person name="Gao K."/>
            <person name="Chen Z."/>
            <person name="Li J."/>
            <person name="Yang X."/>
            <person name="Yang X."/>
            <person name="Zhou J."/>
            <person name="Guo T."/>
            <person name="Zhao T."/>
            <person name="Huang S."/>
            <person name="Miao D."/>
            <person name="Khan W.U."/>
            <person name="Rao P."/>
            <person name="Ye M."/>
            <person name="Lei B."/>
            <person name="Liao W."/>
            <person name="Wang J."/>
            <person name="Ji L."/>
            <person name="Li Y."/>
            <person name="Guo B."/>
            <person name="Mustafa N.S."/>
            <person name="Li S."/>
            <person name="Yun Q."/>
            <person name="Keller S.R."/>
            <person name="Mao J."/>
            <person name="Zhang R."/>
            <person name="Strauss S.H."/>
        </authorList>
    </citation>
    <scope>NUCLEOTIDE SEQUENCE</scope>
    <source>
        <strain evidence="14">GM15</strain>
        <tissue evidence="14">Leaf</tissue>
    </source>
</reference>
<gene>
    <name evidence="14" type="ORF">POTOM_001451</name>
</gene>
<dbReference type="InterPro" id="IPR045023">
    <property type="entry name" value="FATA/B"/>
</dbReference>
<protein>
    <recommendedName>
        <fullName evidence="11">Acyl-[acyl-carrier-protein] hydrolase</fullName>
        <ecNumber evidence="11">3.1.2.-</ecNumber>
    </recommendedName>
</protein>
<dbReference type="CDD" id="cd00586">
    <property type="entry name" value="4HBT"/>
    <property type="match status" value="1"/>
</dbReference>
<feature type="domain" description="Acyl-ACP thioesterase N-terminal hotdog" evidence="12">
    <location>
        <begin position="147"/>
        <end position="283"/>
    </location>
</feature>
<sequence>MWSISEFQSKEHLLLLLSPFRMMFSLILPSSSKTMSMSGTPNYSSSVGGKRADFSTIASGFQGKVRVQTLLRKTPSSLQSPGKSMKHEMDITSATERKLVKQLRASNTHSFVADSTPTVNGKYQKLTEDWESKKLDLITGGRLLQDGLVYRQNISVRSFEIGGDRKMSFGALLNHLQDTALNQSRITGLIADGFGSTREMSRNNLIWVVSTLHTVVDRYPTWTDVVEVDTWMYASGKNGLGRDWIFRDSKTGETLANATSVYVMMNKKTRRLSKIAKEVRDEIEPYLMDCECPIINKDSRKILKLDVSTADQICTGLSPGWNDMDINQHVSNVKYIDWILESVPRSFMERYYLNAMTLEYKKECDMDSVLQSLSKMVGGGNSDSFSANKVIEYDHLLRLDNGREILRGRTVWKLKDTNS</sequence>
<keyword evidence="7 11" id="KW-0276">Fatty acid metabolism</keyword>
<evidence type="ECO:0000313" key="14">
    <source>
        <dbReference type="EMBL" id="KAG6792307.1"/>
    </source>
</evidence>
<evidence type="ECO:0000256" key="9">
    <source>
        <dbReference type="ARBA" id="ARBA00023098"/>
    </source>
</evidence>
<dbReference type="Pfam" id="PF20791">
    <property type="entry name" value="Acyl-ACP_TE_C"/>
    <property type="match status" value="1"/>
</dbReference>
<evidence type="ECO:0000259" key="13">
    <source>
        <dbReference type="Pfam" id="PF20791"/>
    </source>
</evidence>
<name>A0A8X8DI25_POPTO</name>
<accession>A0A8X8DI25</accession>
<dbReference type="OrthoDB" id="840450at2759"/>
<comment type="caution">
    <text evidence="14">The sequence shown here is derived from an EMBL/GenBank/DDBJ whole genome shotgun (WGS) entry which is preliminary data.</text>
</comment>
<dbReference type="EC" id="3.1.2.-" evidence="11"/>
<dbReference type="EMBL" id="JAAWWB010000001">
    <property type="protein sequence ID" value="KAG6792307.1"/>
    <property type="molecule type" value="Genomic_DNA"/>
</dbReference>
<dbReference type="AlphaFoldDB" id="A0A8X8DI25"/>
<comment type="function">
    <text evidence="11">Plays an essential role in chain termination during de novo fatty acid synthesis.</text>
</comment>
<dbReference type="InterPro" id="IPR049427">
    <property type="entry name" value="Acyl-ACP_TE_C"/>
</dbReference>
<keyword evidence="4 11" id="KW-0150">Chloroplast</keyword>
<evidence type="ECO:0000313" key="15">
    <source>
        <dbReference type="Proteomes" id="UP000886885"/>
    </source>
</evidence>
<dbReference type="Proteomes" id="UP000886885">
    <property type="component" value="Chromosome 1A"/>
</dbReference>
<evidence type="ECO:0000256" key="5">
    <source>
        <dbReference type="ARBA" id="ARBA00022640"/>
    </source>
</evidence>
<evidence type="ECO:0000256" key="8">
    <source>
        <dbReference type="ARBA" id="ARBA00022946"/>
    </source>
</evidence>
<dbReference type="GO" id="GO:0016297">
    <property type="term" value="F:fatty acyl-[ACP] hydrolase activity"/>
    <property type="evidence" value="ECO:0007669"/>
    <property type="project" value="InterPro"/>
</dbReference>
<keyword evidence="10 11" id="KW-0275">Fatty acid biosynthesis</keyword>
<keyword evidence="9 11" id="KW-0443">Lipid metabolism</keyword>
<evidence type="ECO:0000256" key="4">
    <source>
        <dbReference type="ARBA" id="ARBA00022528"/>
    </source>
</evidence>
<dbReference type="InterPro" id="IPR002864">
    <property type="entry name" value="Acyl-ACP_thioesterase_NHD"/>
</dbReference>
<feature type="domain" description="Acyl-ACP thioesterase-like C-terminal" evidence="13">
    <location>
        <begin position="312"/>
        <end position="413"/>
    </location>
</feature>